<comment type="caution">
    <text evidence="9">The sequence shown here is derived from an EMBL/GenBank/DDBJ whole genome shotgun (WGS) entry which is preliminary data.</text>
</comment>
<sequence>MAGTVGTTSMESSEGLHIEYIAIFLAVLFPGALVAFNYELLQSLPRFTALRIYCAGIWHNAVCCVVCGLALFLLPLILYPLYIHGESPMVLDVSPTSPLTGYLSPGDVIVSLDGLRIHEHREWTKIISLMDEQTVQNSNYSKDFRGFPAVGFRRGYCVPKSLMEDNKKIHPVDDQFACPNELTAFVIVPCFSSSMLDDGSSEDSHQNNREGKHCLSFKDVVELKKCGDGWATTATSRSICVCSEDESCLTPVQVPGLTWVEITYSSPHSSECLQFGRNSSADFKSDSGKTNCGGTFVFVGDVLSMEHSVRLTAYRSRWPFIFGAYLPNIIEKMLACTFQVSLTLALLNSLPVYFLDGESILEVSLCYITLLSHRKRGKVLQICLFGGTLLSILAFSRIFLSIFL</sequence>
<dbReference type="InterPro" id="IPR008915">
    <property type="entry name" value="Peptidase_M50"/>
</dbReference>
<feature type="transmembrane region" description="Helical" evidence="7">
    <location>
        <begin position="382"/>
        <end position="403"/>
    </location>
</feature>
<dbReference type="Pfam" id="PF02163">
    <property type="entry name" value="Peptidase_M50"/>
    <property type="match status" value="1"/>
</dbReference>
<dbReference type="SUPFAM" id="SSF50156">
    <property type="entry name" value="PDZ domain-like"/>
    <property type="match status" value="1"/>
</dbReference>
<evidence type="ECO:0000256" key="1">
    <source>
        <dbReference type="ARBA" id="ARBA00004127"/>
    </source>
</evidence>
<evidence type="ECO:0000256" key="4">
    <source>
        <dbReference type="ARBA" id="ARBA00022989"/>
    </source>
</evidence>
<dbReference type="GO" id="GO:0031293">
    <property type="term" value="P:membrane protein intracellular domain proteolysis"/>
    <property type="evidence" value="ECO:0007669"/>
    <property type="project" value="TreeGrafter"/>
</dbReference>
<protein>
    <recommendedName>
        <fullName evidence="6">Endopeptidase S2P</fullName>
    </recommendedName>
</protein>
<proteinExistence type="inferred from homology"/>
<organism evidence="9 10">
    <name type="scientific">Tetracentron sinense</name>
    <name type="common">Spur-leaf</name>
    <dbReference type="NCBI Taxonomy" id="13715"/>
    <lineage>
        <taxon>Eukaryota</taxon>
        <taxon>Viridiplantae</taxon>
        <taxon>Streptophyta</taxon>
        <taxon>Embryophyta</taxon>
        <taxon>Tracheophyta</taxon>
        <taxon>Spermatophyta</taxon>
        <taxon>Magnoliopsida</taxon>
        <taxon>Trochodendrales</taxon>
        <taxon>Trochodendraceae</taxon>
        <taxon>Tetracentron</taxon>
    </lineage>
</organism>
<evidence type="ECO:0000256" key="7">
    <source>
        <dbReference type="SAM" id="Phobius"/>
    </source>
</evidence>
<dbReference type="OrthoDB" id="69989at2759"/>
<evidence type="ECO:0000259" key="8">
    <source>
        <dbReference type="Pfam" id="PF02163"/>
    </source>
</evidence>
<feature type="domain" description="Peptidase M50" evidence="8">
    <location>
        <begin position="25"/>
        <end position="383"/>
    </location>
</feature>
<feature type="transmembrane region" description="Helical" evidence="7">
    <location>
        <begin position="20"/>
        <end position="40"/>
    </location>
</feature>
<comment type="similarity">
    <text evidence="2">Belongs to the peptidase M50A family.</text>
</comment>
<evidence type="ECO:0000256" key="5">
    <source>
        <dbReference type="ARBA" id="ARBA00023136"/>
    </source>
</evidence>
<name>A0A834YLZ9_TETSI</name>
<dbReference type="Proteomes" id="UP000655225">
    <property type="component" value="Unassembled WGS sequence"/>
</dbReference>
<feature type="transmembrane region" description="Helical" evidence="7">
    <location>
        <begin position="52"/>
        <end position="82"/>
    </location>
</feature>
<evidence type="ECO:0000256" key="3">
    <source>
        <dbReference type="ARBA" id="ARBA00022692"/>
    </source>
</evidence>
<dbReference type="OMA" id="FYSWGRW"/>
<keyword evidence="10" id="KW-1185">Reference proteome</keyword>
<comment type="subcellular location">
    <subcellularLocation>
        <location evidence="1">Endomembrane system</location>
        <topology evidence="1">Multi-pass membrane protein</topology>
    </subcellularLocation>
</comment>
<accession>A0A834YLZ9</accession>
<dbReference type="EMBL" id="JABCRI010000017">
    <property type="protein sequence ID" value="KAF8390822.1"/>
    <property type="molecule type" value="Genomic_DNA"/>
</dbReference>
<keyword evidence="4 7" id="KW-1133">Transmembrane helix</keyword>
<dbReference type="GO" id="GO:0004222">
    <property type="term" value="F:metalloendopeptidase activity"/>
    <property type="evidence" value="ECO:0007669"/>
    <property type="project" value="InterPro"/>
</dbReference>
<dbReference type="GO" id="GO:0012505">
    <property type="term" value="C:endomembrane system"/>
    <property type="evidence" value="ECO:0007669"/>
    <property type="project" value="UniProtKB-SubCell"/>
</dbReference>
<evidence type="ECO:0000313" key="9">
    <source>
        <dbReference type="EMBL" id="KAF8390822.1"/>
    </source>
</evidence>
<keyword evidence="5 7" id="KW-0472">Membrane</keyword>
<dbReference type="PANTHER" id="PTHR13325">
    <property type="entry name" value="PROTEASE M50 MEMBRANE-BOUND TRANSCRIPTION FACTOR SITE 2 PROTEASE"/>
    <property type="match status" value="1"/>
</dbReference>
<dbReference type="InterPro" id="IPR001193">
    <property type="entry name" value="MBTPS2"/>
</dbReference>
<dbReference type="AlphaFoldDB" id="A0A834YLZ9"/>
<dbReference type="GO" id="GO:1905897">
    <property type="term" value="P:regulation of response to endoplasmic reticulum stress"/>
    <property type="evidence" value="ECO:0007669"/>
    <property type="project" value="TreeGrafter"/>
</dbReference>
<dbReference type="GO" id="GO:0005737">
    <property type="term" value="C:cytoplasm"/>
    <property type="evidence" value="ECO:0007669"/>
    <property type="project" value="TreeGrafter"/>
</dbReference>
<reference evidence="9 10" key="1">
    <citation type="submission" date="2020-04" db="EMBL/GenBank/DDBJ databases">
        <title>Plant Genome Project.</title>
        <authorList>
            <person name="Zhang R.-G."/>
        </authorList>
    </citation>
    <scope>NUCLEOTIDE SEQUENCE [LARGE SCALE GENOMIC DNA]</scope>
    <source>
        <strain evidence="9">YNK0</strain>
        <tissue evidence="9">Leaf</tissue>
    </source>
</reference>
<evidence type="ECO:0000256" key="2">
    <source>
        <dbReference type="ARBA" id="ARBA00009989"/>
    </source>
</evidence>
<gene>
    <name evidence="9" type="ORF">HHK36_023121</name>
</gene>
<evidence type="ECO:0000256" key="6">
    <source>
        <dbReference type="ARBA" id="ARBA00032658"/>
    </source>
</evidence>
<keyword evidence="3 7" id="KW-0812">Transmembrane</keyword>
<dbReference type="InterPro" id="IPR036034">
    <property type="entry name" value="PDZ_sf"/>
</dbReference>
<dbReference type="PANTHER" id="PTHR13325:SF3">
    <property type="entry name" value="MEMBRANE-BOUND TRANSCRIPTION FACTOR SITE-2 PROTEASE"/>
    <property type="match status" value="1"/>
</dbReference>
<evidence type="ECO:0000313" key="10">
    <source>
        <dbReference type="Proteomes" id="UP000655225"/>
    </source>
</evidence>
<dbReference type="GO" id="GO:0016020">
    <property type="term" value="C:membrane"/>
    <property type="evidence" value="ECO:0007669"/>
    <property type="project" value="InterPro"/>
</dbReference>